<dbReference type="InterPro" id="IPR005502">
    <property type="entry name" value="Ribosyl_crysJ1"/>
</dbReference>
<dbReference type="InterPro" id="IPR036705">
    <property type="entry name" value="Ribosyl_crysJ1_sf"/>
</dbReference>
<protein>
    <submittedName>
        <fullName evidence="1">Uncharacterized protein</fullName>
    </submittedName>
</protein>
<dbReference type="OrthoDB" id="10035296at2759"/>
<dbReference type="SUPFAM" id="SSF101478">
    <property type="entry name" value="ADP-ribosylglycohydrolase"/>
    <property type="match status" value="1"/>
</dbReference>
<organism evidence="1 5">
    <name type="scientific">Didymodactylos carnosus</name>
    <dbReference type="NCBI Taxonomy" id="1234261"/>
    <lineage>
        <taxon>Eukaryota</taxon>
        <taxon>Metazoa</taxon>
        <taxon>Spiralia</taxon>
        <taxon>Gnathifera</taxon>
        <taxon>Rotifera</taxon>
        <taxon>Eurotatoria</taxon>
        <taxon>Bdelloidea</taxon>
        <taxon>Philodinida</taxon>
        <taxon>Philodinidae</taxon>
        <taxon>Didymodactylos</taxon>
    </lineage>
</organism>
<dbReference type="Proteomes" id="UP000677228">
    <property type="component" value="Unassembled WGS sequence"/>
</dbReference>
<evidence type="ECO:0000313" key="3">
    <source>
        <dbReference type="EMBL" id="CAF3691581.1"/>
    </source>
</evidence>
<comment type="caution">
    <text evidence="1">The sequence shown here is derived from an EMBL/GenBank/DDBJ whole genome shotgun (WGS) entry which is preliminary data.</text>
</comment>
<accession>A0A814ADK0</accession>
<gene>
    <name evidence="1" type="ORF">GPM918_LOCUS9114</name>
    <name evidence="2" type="ORF">OVA965_LOCUS20768</name>
    <name evidence="3" type="ORF">SRO942_LOCUS9115</name>
    <name evidence="4" type="ORF">TMI583_LOCUS21246</name>
</gene>
<sequence>MGKRPDAMSVIDPPLILVNDHLLSSLLCITLGGMIGKHFNYQPEPYLVEVLEKEMRCNRISGLSLSWTNDVSLTLCMLTSLIYEHGLNLYHVYQSYKNWWMNGFMSSVGVAYSPPIPLKNKLEQFSIQLAISKDQDDLTVQQHGRDVPIAVLLRLSPVAYFYYRSINDARFYVDKCVKAIYSNDSDVRDTCQKYIELLCLALQGKSKNDLLCILQVGNEQQQKPEILQALENVIWLLKNDENSFECGVRNAVQNFNNAPETNEKWSNPCYPSNIVLLLYMQIAGALYKIDQVPQMWMNDIYAKDLLTCLAKWIDYEGEQWCNEHGHSSTTHET</sequence>
<evidence type="ECO:0000313" key="1">
    <source>
        <dbReference type="EMBL" id="CAF0910363.1"/>
    </source>
</evidence>
<dbReference type="Proteomes" id="UP000663829">
    <property type="component" value="Unassembled WGS sequence"/>
</dbReference>
<dbReference type="EMBL" id="CAJOBC010001659">
    <property type="protein sequence ID" value="CAF3691581.1"/>
    <property type="molecule type" value="Genomic_DNA"/>
</dbReference>
<dbReference type="Pfam" id="PF03747">
    <property type="entry name" value="ADP_ribosyl_GH"/>
    <property type="match status" value="1"/>
</dbReference>
<dbReference type="EMBL" id="CAJNOK010011156">
    <property type="protein sequence ID" value="CAF1133419.1"/>
    <property type="molecule type" value="Genomic_DNA"/>
</dbReference>
<dbReference type="EMBL" id="CAJOBA010022958">
    <property type="protein sequence ID" value="CAF3919503.1"/>
    <property type="molecule type" value="Genomic_DNA"/>
</dbReference>
<proteinExistence type="predicted"/>
<dbReference type="Proteomes" id="UP000682733">
    <property type="component" value="Unassembled WGS sequence"/>
</dbReference>
<dbReference type="EMBL" id="CAJNOQ010001659">
    <property type="protein sequence ID" value="CAF0910363.1"/>
    <property type="molecule type" value="Genomic_DNA"/>
</dbReference>
<dbReference type="AlphaFoldDB" id="A0A814ADK0"/>
<reference evidence="1" key="1">
    <citation type="submission" date="2021-02" db="EMBL/GenBank/DDBJ databases">
        <authorList>
            <person name="Nowell W R."/>
        </authorList>
    </citation>
    <scope>NUCLEOTIDE SEQUENCE</scope>
</reference>
<keyword evidence="5" id="KW-1185">Reference proteome</keyword>
<evidence type="ECO:0000313" key="2">
    <source>
        <dbReference type="EMBL" id="CAF1133419.1"/>
    </source>
</evidence>
<name>A0A814ADK0_9BILA</name>
<dbReference type="Proteomes" id="UP000681722">
    <property type="component" value="Unassembled WGS sequence"/>
</dbReference>
<evidence type="ECO:0000313" key="5">
    <source>
        <dbReference type="Proteomes" id="UP000663829"/>
    </source>
</evidence>
<dbReference type="Gene3D" id="1.10.4080.10">
    <property type="entry name" value="ADP-ribosylation/Crystallin J1"/>
    <property type="match status" value="1"/>
</dbReference>
<evidence type="ECO:0000313" key="4">
    <source>
        <dbReference type="EMBL" id="CAF3919503.1"/>
    </source>
</evidence>